<protein>
    <submittedName>
        <fullName evidence="1">Uncharacterized protein</fullName>
    </submittedName>
</protein>
<dbReference type="EMBL" id="REGN01013244">
    <property type="protein sequence ID" value="RMZ94167.1"/>
    <property type="molecule type" value="Genomic_DNA"/>
</dbReference>
<gene>
    <name evidence="1" type="ORF">BpHYR1_000192</name>
</gene>
<reference evidence="1 2" key="1">
    <citation type="journal article" date="2018" name="Sci. Rep.">
        <title>Genomic signatures of local adaptation to the degree of environmental predictability in rotifers.</title>
        <authorList>
            <person name="Franch-Gras L."/>
            <person name="Hahn C."/>
            <person name="Garcia-Roger E.M."/>
            <person name="Carmona M.J."/>
            <person name="Serra M."/>
            <person name="Gomez A."/>
        </authorList>
    </citation>
    <scope>NUCLEOTIDE SEQUENCE [LARGE SCALE GENOMIC DNA]</scope>
    <source>
        <strain evidence="1">HYR1</strain>
    </source>
</reference>
<sequence length="85" mass="9763">MLSLFHERASVLVSTPTIIHKSEKKEFFLSSTKYLYSTVDSLCSTNDIKIYFDNVNLLKTITTTFIEIIKTAHEINFSAKWAIKS</sequence>
<dbReference type="Proteomes" id="UP000276133">
    <property type="component" value="Unassembled WGS sequence"/>
</dbReference>
<name>A0A3M7P603_BRAPC</name>
<proteinExistence type="predicted"/>
<evidence type="ECO:0000313" key="2">
    <source>
        <dbReference type="Proteomes" id="UP000276133"/>
    </source>
</evidence>
<accession>A0A3M7P603</accession>
<organism evidence="1 2">
    <name type="scientific">Brachionus plicatilis</name>
    <name type="common">Marine rotifer</name>
    <name type="synonym">Brachionus muelleri</name>
    <dbReference type="NCBI Taxonomy" id="10195"/>
    <lineage>
        <taxon>Eukaryota</taxon>
        <taxon>Metazoa</taxon>
        <taxon>Spiralia</taxon>
        <taxon>Gnathifera</taxon>
        <taxon>Rotifera</taxon>
        <taxon>Eurotatoria</taxon>
        <taxon>Monogononta</taxon>
        <taxon>Pseudotrocha</taxon>
        <taxon>Ploima</taxon>
        <taxon>Brachionidae</taxon>
        <taxon>Brachionus</taxon>
    </lineage>
</organism>
<evidence type="ECO:0000313" key="1">
    <source>
        <dbReference type="EMBL" id="RMZ94167.1"/>
    </source>
</evidence>
<comment type="caution">
    <text evidence="1">The sequence shown here is derived from an EMBL/GenBank/DDBJ whole genome shotgun (WGS) entry which is preliminary data.</text>
</comment>
<keyword evidence="2" id="KW-1185">Reference proteome</keyword>
<dbReference type="AlphaFoldDB" id="A0A3M7P603"/>